<dbReference type="InterPro" id="IPR036770">
    <property type="entry name" value="Ankyrin_rpt-contain_sf"/>
</dbReference>
<name>Q6XLV4_9PHYC</name>
<dbReference type="PROSITE" id="PS50088">
    <property type="entry name" value="ANK_REPEAT"/>
    <property type="match status" value="3"/>
</dbReference>
<dbReference type="GeneID" id="41332342"/>
<dbReference type="SMART" id="SM00248">
    <property type="entry name" value="ANK"/>
    <property type="match status" value="6"/>
</dbReference>
<dbReference type="KEGG" id="vg:41332342"/>
<dbReference type="Pfam" id="PF00023">
    <property type="entry name" value="Ank"/>
    <property type="match status" value="1"/>
</dbReference>
<evidence type="ECO:0000256" key="1">
    <source>
        <dbReference type="ARBA" id="ARBA00022737"/>
    </source>
</evidence>
<evidence type="ECO:0000256" key="2">
    <source>
        <dbReference type="ARBA" id="ARBA00023043"/>
    </source>
</evidence>
<reference evidence="3" key="1">
    <citation type="journal article" date="2003" name="J. Mol. Evol.">
        <title>Comparisons of two large phaeoviral genomes and evolutionary implications.</title>
        <authorList>
            <person name="Delaroque N."/>
            <person name="Boland W."/>
            <person name="Muller D.G."/>
            <person name="Knippers R."/>
        </authorList>
    </citation>
    <scope>NUCLEOTIDE SEQUENCE</scope>
    <source>
        <strain evidence="3">FirrV-1</strain>
    </source>
</reference>
<evidence type="ECO:0000313" key="3">
    <source>
        <dbReference type="EMBL" id="AAR26957.1"/>
    </source>
</evidence>
<organism evidence="3">
    <name type="scientific">Feldmannia irregularis virus a</name>
    <dbReference type="NCBI Taxonomy" id="231992"/>
    <lineage>
        <taxon>Viruses</taxon>
        <taxon>Varidnaviria</taxon>
        <taxon>Bamfordvirae</taxon>
        <taxon>Nucleocytoviricota</taxon>
        <taxon>Megaviricetes</taxon>
        <taxon>Algavirales</taxon>
        <taxon>Phycodnaviridae</taxon>
        <taxon>Phaeovirus</taxon>
        <taxon>Phaeovirus irregularis</taxon>
    </lineage>
</organism>
<accession>Q6XLV4</accession>
<dbReference type="EMBL" id="AY225138">
    <property type="protein sequence ID" value="AAR26957.1"/>
    <property type="molecule type" value="Genomic_DNA"/>
</dbReference>
<dbReference type="SUPFAM" id="SSF48403">
    <property type="entry name" value="Ankyrin repeat"/>
    <property type="match status" value="1"/>
</dbReference>
<dbReference type="InterPro" id="IPR002110">
    <property type="entry name" value="Ankyrin_rpt"/>
</dbReference>
<dbReference type="Pfam" id="PF12796">
    <property type="entry name" value="Ank_2"/>
    <property type="match status" value="2"/>
</dbReference>
<dbReference type="InterPro" id="IPR050745">
    <property type="entry name" value="Multifunctional_regulatory"/>
</dbReference>
<dbReference type="PANTHER" id="PTHR24189:SF50">
    <property type="entry name" value="ANKYRIN REPEAT AND SOCS BOX PROTEIN 2"/>
    <property type="match status" value="1"/>
</dbReference>
<dbReference type="PROSITE" id="PS50297">
    <property type="entry name" value="ANK_REP_REGION"/>
    <property type="match status" value="2"/>
</dbReference>
<proteinExistence type="predicted"/>
<dbReference type="Gene3D" id="1.25.40.20">
    <property type="entry name" value="Ankyrin repeat-containing domain"/>
    <property type="match status" value="1"/>
</dbReference>
<keyword evidence="2" id="KW-0040">ANK repeat</keyword>
<dbReference type="PANTHER" id="PTHR24189">
    <property type="entry name" value="MYOTROPHIN"/>
    <property type="match status" value="1"/>
</dbReference>
<dbReference type="RefSeq" id="YP_009665746.1">
    <property type="nucleotide sequence ID" value="NC_043257.1"/>
</dbReference>
<sequence>MVNASTEDWEEYLYIPLWRTIRLEDVQLFVRMLDAGANFVGNGILHDAVRGGLEEFCQLLLARGADVDEHDKYGANDTPLMAAVPFAFGVSMAELLLAAGANVDERNFNDMSALDLAVYEGNVSFVQLIAGRVRDINEYDREGKTVLHYTTSVEIVNELVSAGSDVNGGRDGTPLHYASEGGQVDVMVALLGFGASPNITDERGDTALHVLCYTRAAGFRHAVHKLLEFGADISSLNKNGDTPAQLLNGSTIDMTASSDEVGRVRLLLRAGM</sequence>
<protein>
    <submittedName>
        <fullName evidence="3">FirrV-1-F3</fullName>
    </submittedName>
</protein>
<reference evidence="3" key="2">
    <citation type="submission" date="2003-01" db="EMBL/GenBank/DDBJ databases">
        <title>Partial Nucleotide Sequence of the Feldmannia irregularis Virus FirrV-1 Genome: On the Evolution of Large Phaeoviral Genomes.</title>
        <authorList>
            <person name="Delaroque N."/>
            <person name="Knippers R."/>
            <person name="Mueller D.G."/>
            <person name="Boland W."/>
        </authorList>
    </citation>
    <scope>NUCLEOTIDE SEQUENCE</scope>
    <source>
        <strain evidence="3">FirrV-1</strain>
    </source>
</reference>
<keyword evidence="1" id="KW-0677">Repeat</keyword>